<evidence type="ECO:0000256" key="2">
    <source>
        <dbReference type="SAM" id="Phobius"/>
    </source>
</evidence>
<reference evidence="3 4" key="1">
    <citation type="submission" date="2020-08" db="EMBL/GenBank/DDBJ databases">
        <title>Novel species isolated from subtropical streams in China.</title>
        <authorList>
            <person name="Lu H."/>
        </authorList>
    </citation>
    <scope>NUCLEOTIDE SEQUENCE [LARGE SCALE GENOMIC DNA]</scope>
    <source>
        <strain evidence="3 4">CY22W</strain>
    </source>
</reference>
<comment type="caution">
    <text evidence="3">The sequence shown here is derived from an EMBL/GenBank/DDBJ whole genome shotgun (WGS) entry which is preliminary data.</text>
</comment>
<evidence type="ECO:0000256" key="1">
    <source>
        <dbReference type="SAM" id="MobiDB-lite"/>
    </source>
</evidence>
<dbReference type="Proteomes" id="UP000654304">
    <property type="component" value="Unassembled WGS sequence"/>
</dbReference>
<accession>A0ABR7A824</accession>
<feature type="transmembrane region" description="Helical" evidence="2">
    <location>
        <begin position="34"/>
        <end position="53"/>
    </location>
</feature>
<feature type="compositionally biased region" description="Low complexity" evidence="1">
    <location>
        <begin position="10"/>
        <end position="23"/>
    </location>
</feature>
<keyword evidence="2" id="KW-0812">Transmembrane</keyword>
<dbReference type="EMBL" id="JACOGD010000007">
    <property type="protein sequence ID" value="MBC3932953.1"/>
    <property type="molecule type" value="Genomic_DNA"/>
</dbReference>
<keyword evidence="2" id="KW-0472">Membrane</keyword>
<keyword evidence="4" id="KW-1185">Reference proteome</keyword>
<evidence type="ECO:0000313" key="3">
    <source>
        <dbReference type="EMBL" id="MBC3932953.1"/>
    </source>
</evidence>
<organism evidence="3 4">
    <name type="scientific">Undibacterium curvum</name>
    <dbReference type="NCBI Taxonomy" id="2762294"/>
    <lineage>
        <taxon>Bacteria</taxon>
        <taxon>Pseudomonadati</taxon>
        <taxon>Pseudomonadota</taxon>
        <taxon>Betaproteobacteria</taxon>
        <taxon>Burkholderiales</taxon>
        <taxon>Oxalobacteraceae</taxon>
        <taxon>Undibacterium</taxon>
    </lineage>
</organism>
<dbReference type="RefSeq" id="WP_186904535.1">
    <property type="nucleotide sequence ID" value="NZ_JACOGD010000007.1"/>
</dbReference>
<feature type="region of interest" description="Disordered" evidence="1">
    <location>
        <begin position="1"/>
        <end position="29"/>
    </location>
</feature>
<gene>
    <name evidence="3" type="ORF">H8K43_14845</name>
</gene>
<sequence length="461" mass="49473">MPRKQDKAGTSRTTASAANTADALKSPRDGWTRYRKPAAAALVVAALLAVLVWDGSQPGMPANAGQSPNGVNSASGGREFLSMPAAASTASMPHSAAVQRQQLVQQVVQADQALCQYQSGTRYPPGSRPVSQHPDQIYPNQPVAESHAMRKPDGTADKTVQIATTQSHVYLAAGEKAVFTVRASDAQGQPLTLQIDKAVAKGLSFAGQKESAALALNMNDSGQDGDTRAADGIYSATLQPAQSGFASFHGTLRTEVSYTVAGKPGRIFFDVVYSPELPATWVAGVRESNEGGQLRFTLRANVRLPGRYLVSARLDDAQGKPFALLSFNDVLPQGLNDIPLIVAGNLLRDQQAAMPLRLRDVDAYLLRENVDPDRLLMPRLEGQVAVSKTYALNAFSTEEWQSEERQRYLTEFGKDLQLAKNALRQLDPDVERNGYPQSECRTAGSSNAATAIAASAPRLVR</sequence>
<protein>
    <submittedName>
        <fullName evidence="3">Uncharacterized protein</fullName>
    </submittedName>
</protein>
<dbReference type="NCBIfam" id="NF041940">
    <property type="entry name" value="choice_anch_X"/>
    <property type="match status" value="1"/>
</dbReference>
<evidence type="ECO:0000313" key="4">
    <source>
        <dbReference type="Proteomes" id="UP000654304"/>
    </source>
</evidence>
<keyword evidence="2" id="KW-1133">Transmembrane helix</keyword>
<proteinExistence type="predicted"/>
<name>A0ABR7A824_9BURK</name>